<dbReference type="EMBL" id="CP025096">
    <property type="protein sequence ID" value="AUD04217.1"/>
    <property type="molecule type" value="Genomic_DNA"/>
</dbReference>
<dbReference type="KEGG" id="spir:CWM47_21675"/>
<dbReference type="Pfam" id="PF00805">
    <property type="entry name" value="Pentapeptide"/>
    <property type="match status" value="2"/>
</dbReference>
<dbReference type="InterPro" id="IPR051082">
    <property type="entry name" value="Pentapeptide-BTB/POZ_domain"/>
</dbReference>
<evidence type="ECO:0000313" key="2">
    <source>
        <dbReference type="Proteomes" id="UP000232883"/>
    </source>
</evidence>
<protein>
    <recommendedName>
        <fullName evidence="3">Pentapeptide repeat-containing protein</fullName>
    </recommendedName>
</protein>
<organism evidence="1 2">
    <name type="scientific">Spirosoma pollinicola</name>
    <dbReference type="NCBI Taxonomy" id="2057025"/>
    <lineage>
        <taxon>Bacteria</taxon>
        <taxon>Pseudomonadati</taxon>
        <taxon>Bacteroidota</taxon>
        <taxon>Cytophagia</taxon>
        <taxon>Cytophagales</taxon>
        <taxon>Cytophagaceae</taxon>
        <taxon>Spirosoma</taxon>
    </lineage>
</organism>
<name>A0A2K8Z2X4_9BACT</name>
<accession>A0A2K8Z2X4</accession>
<reference evidence="1 2" key="1">
    <citation type="submission" date="2017-11" db="EMBL/GenBank/DDBJ databases">
        <title>Taxonomic description and genome sequences of Spirosoma HA7 sp. nov., isolated from pollen microhabitat of Corylus avellana.</title>
        <authorList>
            <person name="Ambika Manirajan B."/>
            <person name="Suarez C."/>
            <person name="Ratering S."/>
            <person name="Geissler-Plaum R."/>
            <person name="Cardinale M."/>
            <person name="Sylvia S."/>
        </authorList>
    </citation>
    <scope>NUCLEOTIDE SEQUENCE [LARGE SCALE GENOMIC DNA]</scope>
    <source>
        <strain evidence="1 2">HA7</strain>
    </source>
</reference>
<evidence type="ECO:0008006" key="3">
    <source>
        <dbReference type="Google" id="ProtNLM"/>
    </source>
</evidence>
<dbReference type="Gene3D" id="2.160.20.80">
    <property type="entry name" value="E3 ubiquitin-protein ligase SopA"/>
    <property type="match status" value="1"/>
</dbReference>
<dbReference type="PANTHER" id="PTHR14136">
    <property type="entry name" value="BTB_POZ DOMAIN-CONTAINING PROTEIN KCTD9"/>
    <property type="match status" value="1"/>
</dbReference>
<dbReference type="PANTHER" id="PTHR14136:SF17">
    <property type="entry name" value="BTB_POZ DOMAIN-CONTAINING PROTEIN KCTD9"/>
    <property type="match status" value="1"/>
</dbReference>
<proteinExistence type="predicted"/>
<evidence type="ECO:0000313" key="1">
    <source>
        <dbReference type="EMBL" id="AUD04217.1"/>
    </source>
</evidence>
<sequence length="330" mass="36893">MSLVSQLDLFAQQPQLIRYELSGTNHSRFTADDADRPDQESGQIDLRNDRGDVLISLPSRRNRSVSEQARRRFLLETAFCQGRVLAGLQLPGLRLVHVHLVGNRRMDITCATLPKALVTAGRLWADLRGSTLTDLVASQADWHGSQLADCQLTGVRVTESNFQSVSFRRSNLEKAHFLDCQLQMSDLSGCQLRHASLKGSDLSGCDLRYADLTGCDIRGTYLRGISISVAVLEKANLKPIRQRIQHLVWAFPGLKPVWLAALEAGHWQAGSAESLSDFLTRCLGYRVGAGWQNVHGSTEWVIWQFLRSIQTGERPHSHPLANLLYKWVSL</sequence>
<gene>
    <name evidence="1" type="ORF">CWM47_21675</name>
</gene>
<dbReference type="OrthoDB" id="67652at2"/>
<dbReference type="SUPFAM" id="SSF141571">
    <property type="entry name" value="Pentapeptide repeat-like"/>
    <property type="match status" value="1"/>
</dbReference>
<keyword evidence="2" id="KW-1185">Reference proteome</keyword>
<dbReference type="InterPro" id="IPR001646">
    <property type="entry name" value="5peptide_repeat"/>
</dbReference>
<dbReference type="AlphaFoldDB" id="A0A2K8Z2X4"/>
<dbReference type="RefSeq" id="WP_100990283.1">
    <property type="nucleotide sequence ID" value="NZ_CP025096.1"/>
</dbReference>
<dbReference type="Proteomes" id="UP000232883">
    <property type="component" value="Chromosome"/>
</dbReference>